<sequence>MRNIAMTVSYDGTHYSGFQIQPGVDTVQQMLMNAVQKVTGESCHIIASGRTDAGVHAIGQVINFYTESNIPAERWPIAMNTVLPRDIAVIAAVEAPFNFNARKHAVRKTYHYYIERDRKRSVFTEGLAHHHPGHLNVNEMQEAAQMLLGEHDFSSFCSLKSTKSSHVRTLYSVDCVLEPHPLHGPGLLPQLVVKVSGNGFLYNMVRIIVGTLLMVGRGRKKAEEVQAILQAKNRHLAGPTAPPEGLFLWQVEYDNLQFPT</sequence>
<evidence type="ECO:0000256" key="1">
    <source>
        <dbReference type="ARBA" id="ARBA00009375"/>
    </source>
</evidence>
<protein>
    <recommendedName>
        <fullName evidence="4">tRNA pseudouridine synthase A</fullName>
        <ecNumber evidence="4">5.4.99.12</ecNumber>
    </recommendedName>
    <alternativeName>
        <fullName evidence="4">tRNA pseudouridine(38-40) synthase</fullName>
    </alternativeName>
    <alternativeName>
        <fullName evidence="4">tRNA pseudouridylate synthase I</fullName>
    </alternativeName>
    <alternativeName>
        <fullName evidence="4">tRNA-uridine isomerase I</fullName>
    </alternativeName>
</protein>
<dbReference type="NCBIfam" id="TIGR00071">
    <property type="entry name" value="hisT_truA"/>
    <property type="match status" value="1"/>
</dbReference>
<evidence type="ECO:0000256" key="3">
    <source>
        <dbReference type="ARBA" id="ARBA00023235"/>
    </source>
</evidence>
<dbReference type="InterPro" id="IPR001406">
    <property type="entry name" value="PsdUridine_synth_TruA"/>
</dbReference>
<dbReference type="HAMAP" id="MF_00171">
    <property type="entry name" value="TruA"/>
    <property type="match status" value="1"/>
</dbReference>
<evidence type="ECO:0000259" key="6">
    <source>
        <dbReference type="Pfam" id="PF01416"/>
    </source>
</evidence>
<evidence type="ECO:0000256" key="5">
    <source>
        <dbReference type="RuleBase" id="RU003792"/>
    </source>
</evidence>
<dbReference type="RefSeq" id="WP_379895387.1">
    <property type="nucleotide sequence ID" value="NZ_CBCSCT010000026.1"/>
</dbReference>
<accession>A0ABW1ISB4</accession>
<dbReference type="InterPro" id="IPR020095">
    <property type="entry name" value="PsdUridine_synth_TruA_C"/>
</dbReference>
<keyword evidence="2 4" id="KW-0819">tRNA processing</keyword>
<gene>
    <name evidence="4 7" type="primary">truA</name>
    <name evidence="7" type="ORF">ACFPXP_16250</name>
</gene>
<evidence type="ECO:0000256" key="2">
    <source>
        <dbReference type="ARBA" id="ARBA00022694"/>
    </source>
</evidence>
<proteinExistence type="inferred from homology"/>
<dbReference type="GO" id="GO:0160147">
    <property type="term" value="F:tRNA pseudouridine(38-40) synthase activity"/>
    <property type="evidence" value="ECO:0007669"/>
    <property type="project" value="UniProtKB-EC"/>
</dbReference>
<dbReference type="PANTHER" id="PTHR11142">
    <property type="entry name" value="PSEUDOURIDYLATE SYNTHASE"/>
    <property type="match status" value="1"/>
</dbReference>
<dbReference type="CDD" id="cd02570">
    <property type="entry name" value="PseudoU_synth_EcTruA"/>
    <property type="match status" value="1"/>
</dbReference>
<evidence type="ECO:0000313" key="8">
    <source>
        <dbReference type="Proteomes" id="UP001596250"/>
    </source>
</evidence>
<comment type="similarity">
    <text evidence="1 4 5">Belongs to the tRNA pseudouridine synthase TruA family.</text>
</comment>
<dbReference type="InterPro" id="IPR020097">
    <property type="entry name" value="PsdUridine_synth_TruA_a/b_dom"/>
</dbReference>
<keyword evidence="8" id="KW-1185">Reference proteome</keyword>
<feature type="active site" description="Nucleophile" evidence="4">
    <location>
        <position position="52"/>
    </location>
</feature>
<dbReference type="SUPFAM" id="SSF55120">
    <property type="entry name" value="Pseudouridine synthase"/>
    <property type="match status" value="1"/>
</dbReference>
<keyword evidence="3 4" id="KW-0413">Isomerase</keyword>
<dbReference type="Gene3D" id="3.30.70.660">
    <property type="entry name" value="Pseudouridine synthase I, catalytic domain, C-terminal subdomain"/>
    <property type="match status" value="1"/>
</dbReference>
<comment type="caution">
    <text evidence="7">The sequence shown here is derived from an EMBL/GenBank/DDBJ whole genome shotgun (WGS) entry which is preliminary data.</text>
</comment>
<feature type="binding site" evidence="4">
    <location>
        <position position="110"/>
    </location>
    <ligand>
        <name>substrate</name>
    </ligand>
</feature>
<dbReference type="InterPro" id="IPR020094">
    <property type="entry name" value="TruA/RsuA/RluB/E/F_N"/>
</dbReference>
<dbReference type="Pfam" id="PF01416">
    <property type="entry name" value="PseudoU_synth_1"/>
    <property type="match status" value="2"/>
</dbReference>
<dbReference type="EC" id="5.4.99.12" evidence="4"/>
<dbReference type="EMBL" id="JBHSQV010000173">
    <property type="protein sequence ID" value="MFC5987957.1"/>
    <property type="molecule type" value="Genomic_DNA"/>
</dbReference>
<comment type="catalytic activity">
    <reaction evidence="4 5">
        <text>uridine(38/39/40) in tRNA = pseudouridine(38/39/40) in tRNA</text>
        <dbReference type="Rhea" id="RHEA:22376"/>
        <dbReference type="Rhea" id="RHEA-COMP:10085"/>
        <dbReference type="Rhea" id="RHEA-COMP:10087"/>
        <dbReference type="ChEBI" id="CHEBI:65314"/>
        <dbReference type="ChEBI" id="CHEBI:65315"/>
        <dbReference type="EC" id="5.4.99.12"/>
    </reaction>
</comment>
<feature type="domain" description="Pseudouridine synthase I TruA alpha/beta" evidence="6">
    <location>
        <begin position="143"/>
        <end position="254"/>
    </location>
</feature>
<dbReference type="Gene3D" id="3.30.70.580">
    <property type="entry name" value="Pseudouridine synthase I, catalytic domain, N-terminal subdomain"/>
    <property type="match status" value="1"/>
</dbReference>
<feature type="domain" description="Pseudouridine synthase I TruA alpha/beta" evidence="6">
    <location>
        <begin position="8"/>
        <end position="99"/>
    </location>
</feature>
<dbReference type="Proteomes" id="UP001596250">
    <property type="component" value="Unassembled WGS sequence"/>
</dbReference>
<reference evidence="8" key="1">
    <citation type="journal article" date="2019" name="Int. J. Syst. Evol. Microbiol.">
        <title>The Global Catalogue of Microorganisms (GCM) 10K type strain sequencing project: providing services to taxonomists for standard genome sequencing and annotation.</title>
        <authorList>
            <consortium name="The Broad Institute Genomics Platform"/>
            <consortium name="The Broad Institute Genome Sequencing Center for Infectious Disease"/>
            <person name="Wu L."/>
            <person name="Ma J."/>
        </authorList>
    </citation>
    <scope>NUCLEOTIDE SEQUENCE [LARGE SCALE GENOMIC DNA]</scope>
    <source>
        <strain evidence="8">CCM 8749</strain>
    </source>
</reference>
<dbReference type="PIRSF" id="PIRSF001430">
    <property type="entry name" value="tRNA_psdUrid_synth"/>
    <property type="match status" value="1"/>
</dbReference>
<comment type="subunit">
    <text evidence="4">Homodimer.</text>
</comment>
<evidence type="ECO:0000313" key="7">
    <source>
        <dbReference type="EMBL" id="MFC5987957.1"/>
    </source>
</evidence>
<dbReference type="PANTHER" id="PTHR11142:SF0">
    <property type="entry name" value="TRNA PSEUDOURIDINE SYNTHASE-LIKE 1"/>
    <property type="match status" value="1"/>
</dbReference>
<comment type="caution">
    <text evidence="4">Lacks conserved residue(s) required for the propagation of feature annotation.</text>
</comment>
<evidence type="ECO:0000256" key="4">
    <source>
        <dbReference type="HAMAP-Rule" id="MF_00171"/>
    </source>
</evidence>
<organism evidence="7 8">
    <name type="scientific">Marinicrinis lubricantis</name>
    <dbReference type="NCBI Taxonomy" id="2086470"/>
    <lineage>
        <taxon>Bacteria</taxon>
        <taxon>Bacillati</taxon>
        <taxon>Bacillota</taxon>
        <taxon>Bacilli</taxon>
        <taxon>Bacillales</taxon>
        <taxon>Paenibacillaceae</taxon>
    </lineage>
</organism>
<dbReference type="InterPro" id="IPR020103">
    <property type="entry name" value="PsdUridine_synth_cat_dom_sf"/>
</dbReference>
<name>A0ABW1ISB4_9BACL</name>
<comment type="function">
    <text evidence="4">Formation of pseudouridine at positions 38, 39 and 40 in the anticodon stem and loop of transfer RNAs.</text>
</comment>